<keyword evidence="7" id="KW-1185">Reference proteome</keyword>
<accession>A0ABN1BQK9</accession>
<dbReference type="InterPro" id="IPR036388">
    <property type="entry name" value="WH-like_DNA-bd_sf"/>
</dbReference>
<evidence type="ECO:0000256" key="2">
    <source>
        <dbReference type="ARBA" id="ARBA00023125"/>
    </source>
</evidence>
<dbReference type="Proteomes" id="UP001501706">
    <property type="component" value="Unassembled WGS sequence"/>
</dbReference>
<protein>
    <submittedName>
        <fullName evidence="6">IclR family transcriptional regulator</fullName>
    </submittedName>
</protein>
<dbReference type="PROSITE" id="PS51078">
    <property type="entry name" value="ICLR_ED"/>
    <property type="match status" value="1"/>
</dbReference>
<name>A0ABN1BQK9_9BURK</name>
<dbReference type="Gene3D" id="1.10.10.10">
    <property type="entry name" value="Winged helix-like DNA-binding domain superfamily/Winged helix DNA-binding domain"/>
    <property type="match status" value="1"/>
</dbReference>
<feature type="domain" description="HTH iclR-type" evidence="4">
    <location>
        <begin position="6"/>
        <end position="66"/>
    </location>
</feature>
<feature type="domain" description="IclR-ED" evidence="5">
    <location>
        <begin position="67"/>
        <end position="247"/>
    </location>
</feature>
<dbReference type="SMART" id="SM00346">
    <property type="entry name" value="HTH_ICLR"/>
    <property type="match status" value="1"/>
</dbReference>
<evidence type="ECO:0000259" key="4">
    <source>
        <dbReference type="PROSITE" id="PS51077"/>
    </source>
</evidence>
<dbReference type="InterPro" id="IPR029016">
    <property type="entry name" value="GAF-like_dom_sf"/>
</dbReference>
<dbReference type="PROSITE" id="PS51077">
    <property type="entry name" value="HTH_ICLR"/>
    <property type="match status" value="1"/>
</dbReference>
<dbReference type="InterPro" id="IPR050707">
    <property type="entry name" value="HTH_MetabolicPath_Reg"/>
</dbReference>
<gene>
    <name evidence="6" type="ORF">GCM10009097_20260</name>
</gene>
<evidence type="ECO:0000256" key="3">
    <source>
        <dbReference type="ARBA" id="ARBA00023163"/>
    </source>
</evidence>
<comment type="caution">
    <text evidence="6">The sequence shown here is derived from an EMBL/GenBank/DDBJ whole genome shotgun (WGS) entry which is preliminary data.</text>
</comment>
<dbReference type="PANTHER" id="PTHR30136:SF35">
    <property type="entry name" value="HTH-TYPE TRANSCRIPTIONAL REGULATOR RV1719"/>
    <property type="match status" value="1"/>
</dbReference>
<evidence type="ECO:0000313" key="6">
    <source>
        <dbReference type="EMBL" id="GAA0503365.1"/>
    </source>
</evidence>
<organism evidence="6 7">
    <name type="scientific">Pigmentiphaga daeguensis</name>
    <dbReference type="NCBI Taxonomy" id="414049"/>
    <lineage>
        <taxon>Bacteria</taxon>
        <taxon>Pseudomonadati</taxon>
        <taxon>Pseudomonadota</taxon>
        <taxon>Betaproteobacteria</taxon>
        <taxon>Burkholderiales</taxon>
        <taxon>Alcaligenaceae</taxon>
        <taxon>Pigmentiphaga</taxon>
    </lineage>
</organism>
<dbReference type="Pfam" id="PF09339">
    <property type="entry name" value="HTH_IclR"/>
    <property type="match status" value="1"/>
</dbReference>
<dbReference type="RefSeq" id="WP_087838038.1">
    <property type="nucleotide sequence ID" value="NZ_BAAAEN010000006.1"/>
</dbReference>
<dbReference type="InterPro" id="IPR014757">
    <property type="entry name" value="Tscrpt_reg_IclR_C"/>
</dbReference>
<dbReference type="Pfam" id="PF01614">
    <property type="entry name" value="IclR_C"/>
    <property type="match status" value="1"/>
</dbReference>
<dbReference type="SUPFAM" id="SSF55781">
    <property type="entry name" value="GAF domain-like"/>
    <property type="match status" value="1"/>
</dbReference>
<sequence length="253" mass="27663">MNTNDVKSAKRVLTILQFFAQTRAPASLTQISAALGFPKSSCLALLDTLEGEGYAHQTGGRYYLTRRWFNEARAIAEHDQLAARVRPVLEELRDKLRETLILAQRSDSQVLYLDVAEPERIVRFTARTGELKPLHAAASGRALLAAMAPAEREALLARMPLPRFTDQTPTTRDALQKMLEEGDRRGYHVNLGEHQADTLSVAAPVVLYGTPYALTVGAPLERAKPQVRQIGGMLVEAAARLAAEVGRANAAPA</sequence>
<dbReference type="InterPro" id="IPR005471">
    <property type="entry name" value="Tscrpt_reg_IclR_N"/>
</dbReference>
<evidence type="ECO:0000313" key="7">
    <source>
        <dbReference type="Proteomes" id="UP001501706"/>
    </source>
</evidence>
<dbReference type="InterPro" id="IPR036390">
    <property type="entry name" value="WH_DNA-bd_sf"/>
</dbReference>
<dbReference type="SUPFAM" id="SSF46785">
    <property type="entry name" value="Winged helix' DNA-binding domain"/>
    <property type="match status" value="1"/>
</dbReference>
<dbReference type="PANTHER" id="PTHR30136">
    <property type="entry name" value="HELIX-TURN-HELIX TRANSCRIPTIONAL REGULATOR, ICLR FAMILY"/>
    <property type="match status" value="1"/>
</dbReference>
<evidence type="ECO:0000259" key="5">
    <source>
        <dbReference type="PROSITE" id="PS51078"/>
    </source>
</evidence>
<proteinExistence type="predicted"/>
<dbReference type="Gene3D" id="3.30.450.40">
    <property type="match status" value="1"/>
</dbReference>
<keyword evidence="1" id="KW-0805">Transcription regulation</keyword>
<keyword evidence="3" id="KW-0804">Transcription</keyword>
<evidence type="ECO:0000256" key="1">
    <source>
        <dbReference type="ARBA" id="ARBA00023015"/>
    </source>
</evidence>
<reference evidence="6 7" key="1">
    <citation type="journal article" date="2019" name="Int. J. Syst. Evol. Microbiol.">
        <title>The Global Catalogue of Microorganisms (GCM) 10K type strain sequencing project: providing services to taxonomists for standard genome sequencing and annotation.</title>
        <authorList>
            <consortium name="The Broad Institute Genomics Platform"/>
            <consortium name="The Broad Institute Genome Sequencing Center for Infectious Disease"/>
            <person name="Wu L."/>
            <person name="Ma J."/>
        </authorList>
    </citation>
    <scope>NUCLEOTIDE SEQUENCE [LARGE SCALE GENOMIC DNA]</scope>
    <source>
        <strain evidence="6 7">JCM 14330</strain>
    </source>
</reference>
<keyword evidence="2" id="KW-0238">DNA-binding</keyword>
<dbReference type="EMBL" id="BAAAEN010000006">
    <property type="protein sequence ID" value="GAA0503365.1"/>
    <property type="molecule type" value="Genomic_DNA"/>
</dbReference>